<reference evidence="1 2" key="1">
    <citation type="submission" date="2015-03" db="EMBL/GenBank/DDBJ databases">
        <authorList>
            <person name="McCorrison J."/>
            <person name="Sanka R."/>
            <person name="Adams M."/>
            <person name="Brinkac L."/>
            <person name="Nierman W."/>
            <person name="Sutton G."/>
            <person name="Nelson K."/>
            <person name="Kiedrowski L."/>
            <person name="Guerrero D."/>
            <person name="Bonomo R."/>
        </authorList>
    </citation>
    <scope>NUCLEOTIDE SEQUENCE [LARGE SCALE GENOMIC DNA]</scope>
    <source>
        <strain evidence="1 2">39373</strain>
    </source>
</reference>
<gene>
    <name evidence="1" type="ORF">SS59_21340</name>
</gene>
<dbReference type="Proteomes" id="UP000033679">
    <property type="component" value="Unassembled WGS sequence"/>
</dbReference>
<proteinExistence type="predicted"/>
<dbReference type="AlphaFoldDB" id="A0A837FAA1"/>
<dbReference type="GeneID" id="93199027"/>
<comment type="caution">
    <text evidence="1">The sequence shown here is derived from an EMBL/GenBank/DDBJ whole genome shotgun (WGS) entry which is preliminary data.</text>
</comment>
<dbReference type="EMBL" id="JZYN01000033">
    <property type="protein sequence ID" value="KJM63570.1"/>
    <property type="molecule type" value="Genomic_DNA"/>
</dbReference>
<evidence type="ECO:0000313" key="2">
    <source>
        <dbReference type="Proteomes" id="UP000033679"/>
    </source>
</evidence>
<sequence length="329" mass="34990">MASPSNVAPGYCVVQQPGTLDFQARQLFGTARNEKSEYFMQLNKDTAWLKPGQILIVADPLGDNQTQQINSLAIAKKKVTNALATLDGATAEFLKNNYDNIKAITGWGDTIVGGVSGTGESYFKQIENILIKIEATYQNQYRTQGALFGQQFYAERNALFAQLKPLLNKITKKQLKFKDYADLKRALGLSTKSIVHEWSTVGIGAIPGYSTYIDRAARISSYLKAGGWVALGFSFMNTSNEVYHACTTGREHECSRVAVTEYSKFGGGVAGAALGSSLAAPVCLALGVPTAGTGTLICGLVVGAVGAAGGTQIGGFAGEQLNNLIFSGE</sequence>
<dbReference type="RefSeq" id="WP_006810951.1">
    <property type="nucleotide sequence ID" value="NZ_CP112980.1"/>
</dbReference>
<evidence type="ECO:0000313" key="1">
    <source>
        <dbReference type="EMBL" id="KJM63570.1"/>
    </source>
</evidence>
<name>A0A837FAA1_9ENTR</name>
<accession>A0A837FAA1</accession>
<protein>
    <submittedName>
        <fullName evidence="1">Membrane protein</fullName>
    </submittedName>
</protein>
<organism evidence="1 2">
    <name type="scientific">Enterobacter hormaechei subsp. xiangfangensis</name>
    <dbReference type="NCBI Taxonomy" id="1296536"/>
    <lineage>
        <taxon>Bacteria</taxon>
        <taxon>Pseudomonadati</taxon>
        <taxon>Pseudomonadota</taxon>
        <taxon>Gammaproteobacteria</taxon>
        <taxon>Enterobacterales</taxon>
        <taxon>Enterobacteriaceae</taxon>
        <taxon>Enterobacter</taxon>
        <taxon>Enterobacter cloacae complex</taxon>
    </lineage>
</organism>